<name>A0A8H4EKD1_GIGMA</name>
<protein>
    <submittedName>
        <fullName evidence="1">Serine protease</fullName>
    </submittedName>
</protein>
<dbReference type="GO" id="GO:0004252">
    <property type="term" value="F:serine-type endopeptidase activity"/>
    <property type="evidence" value="ECO:0007669"/>
    <property type="project" value="InterPro"/>
</dbReference>
<proteinExistence type="predicted"/>
<comment type="caution">
    <text evidence="1">The sequence shown here is derived from an EMBL/GenBank/DDBJ whole genome shotgun (WGS) entry which is preliminary data.</text>
</comment>
<keyword evidence="2" id="KW-1185">Reference proteome</keyword>
<dbReference type="CDD" id="cd21112">
    <property type="entry name" value="alphaLP-like"/>
    <property type="match status" value="1"/>
</dbReference>
<evidence type="ECO:0000313" key="1">
    <source>
        <dbReference type="EMBL" id="KAF0502489.1"/>
    </source>
</evidence>
<dbReference type="AlphaFoldDB" id="A0A8H4EKD1"/>
<dbReference type="Gene3D" id="2.40.10.10">
    <property type="entry name" value="Trypsin-like serine proteases"/>
    <property type="match status" value="2"/>
</dbReference>
<evidence type="ECO:0000313" key="2">
    <source>
        <dbReference type="Proteomes" id="UP000439903"/>
    </source>
</evidence>
<dbReference type="InterPro" id="IPR043504">
    <property type="entry name" value="Peptidase_S1_PA_chymotrypsin"/>
</dbReference>
<gene>
    <name evidence="1" type="ORF">F8M41_019798</name>
</gene>
<keyword evidence="1" id="KW-0378">Hydrolase</keyword>
<dbReference type="SUPFAM" id="SSF50494">
    <property type="entry name" value="Trypsin-like serine proteases"/>
    <property type="match status" value="1"/>
</dbReference>
<keyword evidence="1" id="KW-0645">Protease</keyword>
<dbReference type="OrthoDB" id="2370825at2759"/>
<dbReference type="Proteomes" id="UP000439903">
    <property type="component" value="Unassembled WGS sequence"/>
</dbReference>
<dbReference type="GO" id="GO:0006508">
    <property type="term" value="P:proteolysis"/>
    <property type="evidence" value="ECO:0007669"/>
    <property type="project" value="UniProtKB-KW"/>
</dbReference>
<sequence length="405" mass="45769">MILHAQEHPLAKLWGIEDEYVSTYIERELNLINVDRTIKPYLDELNFAETYLNIQNDTLTVYTVNMSKVPEILSIREVNQYEKFLNFIKIDNSISYLKSSFNEIIKLAIRKMPAGILVSIYPKFNNIIIIIYDIERNANQERVLEQYIRTASQYNPEMIFLNSSNSLNSLTLLHAKRGCCPSRITETIFCGQGISNDDSICSAGFFAKNQSHTFLVTAGHCNDDNIFDHPKKTYFTKETLNPRLIGESVFSSISPHDLALIDIKRMSKRLRPSTGVYFANSSNYVELFINNNGIPVSTHGAHLCKAGYITSVTCGYTDSFNTFIIFFGFNWLEDMIFVGNMESTHGDSGGPVFAFTNMSSVTLNGIISGTLVNKTLVSPFSYIMPLDIILKDTNLELDTDPIVPQ</sequence>
<reference evidence="1 2" key="1">
    <citation type="journal article" date="2019" name="Environ. Microbiol.">
        <title>At the nexus of three kingdoms: the genome of the mycorrhizal fungus Gigaspora margarita provides insights into plant, endobacterial and fungal interactions.</title>
        <authorList>
            <person name="Venice F."/>
            <person name="Ghignone S."/>
            <person name="Salvioli di Fossalunga A."/>
            <person name="Amselem J."/>
            <person name="Novero M."/>
            <person name="Xianan X."/>
            <person name="Sedzielewska Toro K."/>
            <person name="Morin E."/>
            <person name="Lipzen A."/>
            <person name="Grigoriev I.V."/>
            <person name="Henrissat B."/>
            <person name="Martin F.M."/>
            <person name="Bonfante P."/>
        </authorList>
    </citation>
    <scope>NUCLEOTIDE SEQUENCE [LARGE SCALE GENOMIC DNA]</scope>
    <source>
        <strain evidence="1 2">BEG34</strain>
    </source>
</reference>
<dbReference type="PROSITE" id="PS00134">
    <property type="entry name" value="TRYPSIN_HIS"/>
    <property type="match status" value="1"/>
</dbReference>
<dbReference type="InterPro" id="IPR009003">
    <property type="entry name" value="Peptidase_S1_PA"/>
</dbReference>
<accession>A0A8H4EKD1</accession>
<dbReference type="InterPro" id="IPR018114">
    <property type="entry name" value="TRYPSIN_HIS"/>
</dbReference>
<dbReference type="EMBL" id="WTPW01000523">
    <property type="protein sequence ID" value="KAF0502489.1"/>
    <property type="molecule type" value="Genomic_DNA"/>
</dbReference>
<organism evidence="1 2">
    <name type="scientific">Gigaspora margarita</name>
    <dbReference type="NCBI Taxonomy" id="4874"/>
    <lineage>
        <taxon>Eukaryota</taxon>
        <taxon>Fungi</taxon>
        <taxon>Fungi incertae sedis</taxon>
        <taxon>Mucoromycota</taxon>
        <taxon>Glomeromycotina</taxon>
        <taxon>Glomeromycetes</taxon>
        <taxon>Diversisporales</taxon>
        <taxon>Gigasporaceae</taxon>
        <taxon>Gigaspora</taxon>
    </lineage>
</organism>